<dbReference type="SUPFAM" id="SSF56112">
    <property type="entry name" value="Protein kinase-like (PK-like)"/>
    <property type="match status" value="1"/>
</dbReference>
<dbReference type="InterPro" id="IPR011009">
    <property type="entry name" value="Kinase-like_dom_sf"/>
</dbReference>
<dbReference type="Proteomes" id="UP001312865">
    <property type="component" value="Unassembled WGS sequence"/>
</dbReference>
<evidence type="ECO:0000313" key="2">
    <source>
        <dbReference type="Proteomes" id="UP001312865"/>
    </source>
</evidence>
<dbReference type="Pfam" id="PF04655">
    <property type="entry name" value="APH_6_hur"/>
    <property type="match status" value="1"/>
</dbReference>
<protein>
    <submittedName>
        <fullName evidence="1">Aminoglycoside phosphotransferase family protein</fullName>
    </submittedName>
</protein>
<name>A0ABU8HCJ4_9BACI</name>
<sequence>MKLPKQFVENIRLNGKEKGEAWLQQLPSLIDYCEHKWSLKMQDPFRLSYNYVAPATLENHSSVVVKICMLGQDYFDELEAVQLFNGKGMVKLVDSDKEKGILILKLISPGNMLAEVEDDEEACRIASSVIKKLSRPVQAPFSLPTTKGREAKLRTIVNNHPNGLGPISKETYTNAVKIFTYLNDTIEHYFLLHGDFHHYNVLSSAEGRWIAIDPKGLIGEIEYDLIQFLLNKLPENGAYQVIEKRVDILTKELNLNKQRLLLWGFCHTVLATSWTVGDDGTYYKPFYEGIEIFERLYQAHFDETVHSINKVDLMST</sequence>
<comment type="caution">
    <text evidence="1">The sequence shown here is derived from an EMBL/GenBank/DDBJ whole genome shotgun (WGS) entry which is preliminary data.</text>
</comment>
<gene>
    <name evidence="1" type="ORF">WAK64_08245</name>
</gene>
<evidence type="ECO:0000313" key="1">
    <source>
        <dbReference type="EMBL" id="MEI5907045.1"/>
    </source>
</evidence>
<keyword evidence="2" id="KW-1185">Reference proteome</keyword>
<dbReference type="EMBL" id="JBBAXC010000005">
    <property type="protein sequence ID" value="MEI5907045.1"/>
    <property type="molecule type" value="Genomic_DNA"/>
</dbReference>
<dbReference type="RefSeq" id="WP_336586480.1">
    <property type="nucleotide sequence ID" value="NZ_JBBAXC010000005.1"/>
</dbReference>
<proteinExistence type="predicted"/>
<accession>A0ABU8HCJ4</accession>
<organism evidence="1 2">
    <name type="scientific">Bacillus spongiae</name>
    <dbReference type="NCBI Taxonomy" id="2683610"/>
    <lineage>
        <taxon>Bacteria</taxon>
        <taxon>Bacillati</taxon>
        <taxon>Bacillota</taxon>
        <taxon>Bacilli</taxon>
        <taxon>Bacillales</taxon>
        <taxon>Bacillaceae</taxon>
        <taxon>Bacillus</taxon>
    </lineage>
</organism>
<reference evidence="1 2" key="1">
    <citation type="journal article" date="2018" name="J. Microbiol.">
        <title>Bacillus spongiae sp. nov., isolated from sponge of Jeju Island.</title>
        <authorList>
            <person name="Lee G.E."/>
            <person name="Im W.T."/>
            <person name="Park J.S."/>
        </authorList>
    </citation>
    <scope>NUCLEOTIDE SEQUENCE [LARGE SCALE GENOMIC DNA]</scope>
    <source>
        <strain evidence="1 2">135PIL107-10</strain>
    </source>
</reference>
<dbReference type="InterPro" id="IPR006748">
    <property type="entry name" value="NH2Glyco/OHUrea_AB-resist_kin"/>
</dbReference>